<evidence type="ECO:0000256" key="9">
    <source>
        <dbReference type="NCBIfam" id="TIGR02375"/>
    </source>
</evidence>
<evidence type="ECO:0000256" key="1">
    <source>
        <dbReference type="ARBA" id="ARBA00001935"/>
    </source>
</evidence>
<dbReference type="Pfam" id="PF00127">
    <property type="entry name" value="Copper-bind"/>
    <property type="match status" value="1"/>
</dbReference>
<dbReference type="PROSITE" id="PS00196">
    <property type="entry name" value="COPPER_BLUE"/>
    <property type="match status" value="1"/>
</dbReference>
<evidence type="ECO:0000256" key="10">
    <source>
        <dbReference type="SAM" id="SignalP"/>
    </source>
</evidence>
<evidence type="ECO:0000256" key="8">
    <source>
        <dbReference type="ARBA" id="ARBA00023008"/>
    </source>
</evidence>
<evidence type="ECO:0000313" key="13">
    <source>
        <dbReference type="Proteomes" id="UP001609376"/>
    </source>
</evidence>
<keyword evidence="5" id="KW-0479">Metal-binding</keyword>
<keyword evidence="7" id="KW-0249">Electron transport</keyword>
<evidence type="ECO:0000256" key="3">
    <source>
        <dbReference type="ARBA" id="ARBA00016984"/>
    </source>
</evidence>
<evidence type="ECO:0000256" key="7">
    <source>
        <dbReference type="ARBA" id="ARBA00022982"/>
    </source>
</evidence>
<dbReference type="NCBIfam" id="TIGR02375">
    <property type="entry name" value="pseudoazurin"/>
    <property type="match status" value="1"/>
</dbReference>
<evidence type="ECO:0000259" key="11">
    <source>
        <dbReference type="Pfam" id="PF00127"/>
    </source>
</evidence>
<protein>
    <recommendedName>
        <fullName evidence="3 9">Pseudoazurin</fullName>
    </recommendedName>
</protein>
<proteinExistence type="predicted"/>
<comment type="caution">
    <text evidence="12">The sequence shown here is derived from an EMBL/GenBank/DDBJ whole genome shotgun (WGS) entry which is preliminary data.</text>
</comment>
<keyword evidence="8" id="KW-0186">Copper</keyword>
<dbReference type="Gene3D" id="2.60.40.420">
    <property type="entry name" value="Cupredoxins - blue copper proteins"/>
    <property type="match status" value="1"/>
</dbReference>
<dbReference type="RefSeq" id="WP_395133543.1">
    <property type="nucleotide sequence ID" value="NZ_JBIMPR010000006.1"/>
</dbReference>
<dbReference type="PRINTS" id="PR00156">
    <property type="entry name" value="COPPERBLUE"/>
</dbReference>
<sequence length="141" mass="15351">MKYLLLPLMLLANPALAEIHEIRMLNRGDSGPMVYEPSYLNIAPGDTVRFLPTQPGHNAATIDGMLPPGAEPFKSKINDTFEITLSAPGAYGVKCSPHYAMGMVMLIEVGASSEVALPDGLPKRTAERFEKIIAERDQPQD</sequence>
<evidence type="ECO:0000313" key="12">
    <source>
        <dbReference type="EMBL" id="MFH5774507.1"/>
    </source>
</evidence>
<keyword evidence="13" id="KW-1185">Reference proteome</keyword>
<dbReference type="PRINTS" id="PR00155">
    <property type="entry name" value="AMICYANIN"/>
</dbReference>
<dbReference type="EMBL" id="JBIMPR010000006">
    <property type="protein sequence ID" value="MFH5774507.1"/>
    <property type="molecule type" value="Genomic_DNA"/>
</dbReference>
<accession>A0ABW7LNN4</accession>
<name>A0ABW7LNN4_9RHOB</name>
<feature type="chain" id="PRO_5045537985" description="Pseudoazurin" evidence="10">
    <location>
        <begin position="18"/>
        <end position="141"/>
    </location>
</feature>
<dbReference type="SUPFAM" id="SSF49503">
    <property type="entry name" value="Cupredoxins"/>
    <property type="match status" value="1"/>
</dbReference>
<dbReference type="InterPro" id="IPR028871">
    <property type="entry name" value="BlueCu_1_BS"/>
</dbReference>
<evidence type="ECO:0000256" key="4">
    <source>
        <dbReference type="ARBA" id="ARBA00022448"/>
    </source>
</evidence>
<gene>
    <name evidence="12" type="ORF">ACHFJ0_09655</name>
</gene>
<evidence type="ECO:0000256" key="6">
    <source>
        <dbReference type="ARBA" id="ARBA00022764"/>
    </source>
</evidence>
<dbReference type="InterPro" id="IPR008972">
    <property type="entry name" value="Cupredoxin"/>
</dbReference>
<dbReference type="InterPro" id="IPR001235">
    <property type="entry name" value="Copper_blue_Plastocyanin"/>
</dbReference>
<comment type="subcellular location">
    <subcellularLocation>
        <location evidence="2">Periplasm</location>
    </subcellularLocation>
</comment>
<dbReference type="Proteomes" id="UP001609376">
    <property type="component" value="Unassembled WGS sequence"/>
</dbReference>
<dbReference type="InterPro" id="IPR000923">
    <property type="entry name" value="BlueCu_1"/>
</dbReference>
<reference evidence="12 13" key="1">
    <citation type="submission" date="2024-10" db="EMBL/GenBank/DDBJ databases">
        <title>Paracoccus drimophilus sp. nov., a novel bacterium from corn roots in Hunan.</title>
        <authorList>
            <person name="Li X."/>
        </authorList>
    </citation>
    <scope>NUCLEOTIDE SEQUENCE [LARGE SCALE GENOMIC DNA]</scope>
    <source>
        <strain evidence="12 13">NGMCC 1.201697</strain>
    </source>
</reference>
<feature type="domain" description="Blue (type 1) copper" evidence="11">
    <location>
        <begin position="24"/>
        <end position="109"/>
    </location>
</feature>
<dbReference type="CDD" id="cd04218">
    <property type="entry name" value="Pseudoazurin"/>
    <property type="match status" value="1"/>
</dbReference>
<feature type="signal peptide" evidence="10">
    <location>
        <begin position="1"/>
        <end position="17"/>
    </location>
</feature>
<organism evidence="12 13">
    <name type="scientific">Paracoccus broussonetiae subsp. drimophilus</name>
    <dbReference type="NCBI Taxonomy" id="3373869"/>
    <lineage>
        <taxon>Bacteria</taxon>
        <taxon>Pseudomonadati</taxon>
        <taxon>Pseudomonadota</taxon>
        <taxon>Alphaproteobacteria</taxon>
        <taxon>Rhodobacterales</taxon>
        <taxon>Paracoccaceae</taxon>
        <taxon>Paracoccus</taxon>
        <taxon>Paracoccus broussonetiae</taxon>
    </lineage>
</organism>
<dbReference type="InterPro" id="IPR012745">
    <property type="entry name" value="Pseudoazurin"/>
</dbReference>
<evidence type="ECO:0000256" key="5">
    <source>
        <dbReference type="ARBA" id="ARBA00022723"/>
    </source>
</evidence>
<keyword evidence="6" id="KW-0574">Periplasm</keyword>
<keyword evidence="4" id="KW-0813">Transport</keyword>
<keyword evidence="10" id="KW-0732">Signal</keyword>
<evidence type="ECO:0000256" key="2">
    <source>
        <dbReference type="ARBA" id="ARBA00004418"/>
    </source>
</evidence>
<dbReference type="InterPro" id="IPR002386">
    <property type="entry name" value="Amicyanin/Pseudoazurin"/>
</dbReference>
<comment type="cofactor">
    <cofactor evidence="1">
        <name>Cu cation</name>
        <dbReference type="ChEBI" id="CHEBI:23378"/>
    </cofactor>
</comment>